<proteinExistence type="predicted"/>
<accession>A0A915HKV1</accession>
<dbReference type="Proteomes" id="UP000887565">
    <property type="component" value="Unplaced"/>
</dbReference>
<dbReference type="AlphaFoldDB" id="A0A915HKV1"/>
<organism evidence="1 2">
    <name type="scientific">Romanomermis culicivorax</name>
    <name type="common">Nematode worm</name>
    <dbReference type="NCBI Taxonomy" id="13658"/>
    <lineage>
        <taxon>Eukaryota</taxon>
        <taxon>Metazoa</taxon>
        <taxon>Ecdysozoa</taxon>
        <taxon>Nematoda</taxon>
        <taxon>Enoplea</taxon>
        <taxon>Dorylaimia</taxon>
        <taxon>Mermithida</taxon>
        <taxon>Mermithoidea</taxon>
        <taxon>Mermithidae</taxon>
        <taxon>Romanomermis</taxon>
    </lineage>
</organism>
<evidence type="ECO:0000313" key="1">
    <source>
        <dbReference type="Proteomes" id="UP000887565"/>
    </source>
</evidence>
<evidence type="ECO:0000313" key="2">
    <source>
        <dbReference type="WBParaSite" id="nRc.2.0.1.t01967-RA"/>
    </source>
</evidence>
<sequence length="104" mass="11207">MGGSDFFNRGVGPSSDCFHAFFSLATIFVAAICTRKEELWPIWLMALLRVSWAGPLVSLAHEVLGAISTFSSQGCPSPPAPWATAVLLIAITPCNEEKALLWGR</sequence>
<dbReference type="WBParaSite" id="nRc.2.0.1.t01967-RA">
    <property type="protein sequence ID" value="nRc.2.0.1.t01967-RA"/>
    <property type="gene ID" value="nRc.2.0.1.g01967"/>
</dbReference>
<reference evidence="2" key="1">
    <citation type="submission" date="2022-11" db="UniProtKB">
        <authorList>
            <consortium name="WormBaseParasite"/>
        </authorList>
    </citation>
    <scope>IDENTIFICATION</scope>
</reference>
<protein>
    <submittedName>
        <fullName evidence="2">Uncharacterized protein</fullName>
    </submittedName>
</protein>
<name>A0A915HKV1_ROMCU</name>
<keyword evidence="1" id="KW-1185">Reference proteome</keyword>